<dbReference type="InterPro" id="IPR003594">
    <property type="entry name" value="HATPase_dom"/>
</dbReference>
<keyword evidence="10 13" id="KW-1133">Transmembrane helix</keyword>
<keyword evidence="8 15" id="KW-0418">Kinase</keyword>
<dbReference type="InterPro" id="IPR036890">
    <property type="entry name" value="HATPase_C_sf"/>
</dbReference>
<accession>A0A268EWE0</accession>
<dbReference type="PRINTS" id="PR00344">
    <property type="entry name" value="BCTRLSENSOR"/>
</dbReference>
<protein>
    <recommendedName>
        <fullName evidence="3">histidine kinase</fullName>
        <ecNumber evidence="3">2.7.13.3</ecNumber>
    </recommendedName>
</protein>
<dbReference type="InterPro" id="IPR004358">
    <property type="entry name" value="Sig_transdc_His_kin-like_C"/>
</dbReference>
<comment type="caution">
    <text evidence="15">The sequence shown here is derived from an EMBL/GenBank/DDBJ whole genome shotgun (WGS) entry which is preliminary data.</text>
</comment>
<organism evidence="15 16">
    <name type="scientific">Paenibacillus campinasensis</name>
    <dbReference type="NCBI Taxonomy" id="66347"/>
    <lineage>
        <taxon>Bacteria</taxon>
        <taxon>Bacillati</taxon>
        <taxon>Bacillota</taxon>
        <taxon>Bacilli</taxon>
        <taxon>Bacillales</taxon>
        <taxon>Paenibacillaceae</taxon>
        <taxon>Paenibacillus</taxon>
    </lineage>
</organism>
<evidence type="ECO:0000256" key="1">
    <source>
        <dbReference type="ARBA" id="ARBA00000085"/>
    </source>
</evidence>
<dbReference type="PROSITE" id="PS50109">
    <property type="entry name" value="HIS_KIN"/>
    <property type="match status" value="1"/>
</dbReference>
<dbReference type="Proteomes" id="UP000215596">
    <property type="component" value="Unassembled WGS sequence"/>
</dbReference>
<comment type="subcellular location">
    <subcellularLocation>
        <location evidence="2">Cell membrane</location>
        <topology evidence="2">Multi-pass membrane protein</topology>
    </subcellularLocation>
</comment>
<dbReference type="Pfam" id="PF02518">
    <property type="entry name" value="HATPase_c"/>
    <property type="match status" value="1"/>
</dbReference>
<keyword evidence="7" id="KW-0547">Nucleotide-binding</keyword>
<dbReference type="AlphaFoldDB" id="A0A268EWE0"/>
<evidence type="ECO:0000256" key="8">
    <source>
        <dbReference type="ARBA" id="ARBA00022777"/>
    </source>
</evidence>
<evidence type="ECO:0000256" key="11">
    <source>
        <dbReference type="ARBA" id="ARBA00023012"/>
    </source>
</evidence>
<dbReference type="SMART" id="SM00387">
    <property type="entry name" value="HATPase_c"/>
    <property type="match status" value="1"/>
</dbReference>
<dbReference type="RefSeq" id="WP_095265094.1">
    <property type="nucleotide sequence ID" value="NZ_NPBY01000030.1"/>
</dbReference>
<dbReference type="GO" id="GO:0004721">
    <property type="term" value="F:phosphoprotein phosphatase activity"/>
    <property type="evidence" value="ECO:0007669"/>
    <property type="project" value="TreeGrafter"/>
</dbReference>
<evidence type="ECO:0000256" key="12">
    <source>
        <dbReference type="ARBA" id="ARBA00023136"/>
    </source>
</evidence>
<dbReference type="GO" id="GO:0000155">
    <property type="term" value="F:phosphorelay sensor kinase activity"/>
    <property type="evidence" value="ECO:0007669"/>
    <property type="project" value="TreeGrafter"/>
</dbReference>
<keyword evidence="11" id="KW-0902">Two-component regulatory system</keyword>
<dbReference type="InterPro" id="IPR005467">
    <property type="entry name" value="His_kinase_dom"/>
</dbReference>
<name>A0A268EWE0_9BACL</name>
<evidence type="ECO:0000256" key="10">
    <source>
        <dbReference type="ARBA" id="ARBA00022989"/>
    </source>
</evidence>
<gene>
    <name evidence="15" type="ORF">CHH67_10365</name>
</gene>
<evidence type="ECO:0000256" key="2">
    <source>
        <dbReference type="ARBA" id="ARBA00004651"/>
    </source>
</evidence>
<dbReference type="SUPFAM" id="SSF55874">
    <property type="entry name" value="ATPase domain of HSP90 chaperone/DNA topoisomerase II/histidine kinase"/>
    <property type="match status" value="1"/>
</dbReference>
<feature type="domain" description="Histidine kinase" evidence="14">
    <location>
        <begin position="121"/>
        <end position="328"/>
    </location>
</feature>
<dbReference type="GO" id="GO:0005886">
    <property type="term" value="C:plasma membrane"/>
    <property type="evidence" value="ECO:0007669"/>
    <property type="project" value="UniProtKB-SubCell"/>
</dbReference>
<evidence type="ECO:0000256" key="5">
    <source>
        <dbReference type="ARBA" id="ARBA00022679"/>
    </source>
</evidence>
<evidence type="ECO:0000256" key="9">
    <source>
        <dbReference type="ARBA" id="ARBA00022840"/>
    </source>
</evidence>
<dbReference type="EMBL" id="NPBY01000030">
    <property type="protein sequence ID" value="PAD77394.1"/>
    <property type="molecule type" value="Genomic_DNA"/>
</dbReference>
<keyword evidence="4" id="KW-1003">Cell membrane</keyword>
<evidence type="ECO:0000313" key="16">
    <source>
        <dbReference type="Proteomes" id="UP000215596"/>
    </source>
</evidence>
<keyword evidence="5" id="KW-0808">Transferase</keyword>
<sequence length="341" mass="39135">MIRQYLRERLSWIGLFLFLQLLVLSVAAIDISIPLRSLLYIVFLSTLVFIVFLFVRYQRETRFYRQLAAWDDTYDLGALAHPERPFEELVMQALHQQTNRYRREVSGYKAELEGEKDDLMSWIHEVKTPLTTMQLMIERLEDPSLKSRLMYEWLRVHLLLDQQLHQKRIAFIENDLFIETIPLAPILSKEIKSLQSWCLQKGLGFELDIPGSEVLSDAKWLGFIVRQLLTNAVKYSSDGSDISVTSGWDDEGHVQLHVRDFGRGIDPKDVPRIYDKGFTSTSMHKDTASTGMGLYLARKAADALSIRIEVASKLGSGTTFTLTFPRSQDVVQTTELSQKGG</sequence>
<dbReference type="OrthoDB" id="9780487at2"/>
<evidence type="ECO:0000259" key="14">
    <source>
        <dbReference type="PROSITE" id="PS50109"/>
    </source>
</evidence>
<dbReference type="EC" id="2.7.13.3" evidence="3"/>
<evidence type="ECO:0000256" key="13">
    <source>
        <dbReference type="SAM" id="Phobius"/>
    </source>
</evidence>
<reference evidence="15 16" key="1">
    <citation type="submission" date="2017-07" db="EMBL/GenBank/DDBJ databases">
        <title>Isolation and whole genome analysis of endospore-forming bacteria from heroin.</title>
        <authorList>
            <person name="Kalinowski J."/>
            <person name="Ahrens B."/>
            <person name="Al-Dilaimi A."/>
            <person name="Winkler A."/>
            <person name="Wibberg D."/>
            <person name="Schleenbecker U."/>
            <person name="Ruckert C."/>
            <person name="Wolfel R."/>
            <person name="Grass G."/>
        </authorList>
    </citation>
    <scope>NUCLEOTIDE SEQUENCE [LARGE SCALE GENOMIC DNA]</scope>
    <source>
        <strain evidence="15 16">7537-G1</strain>
    </source>
</reference>
<keyword evidence="9" id="KW-0067">ATP-binding</keyword>
<dbReference type="PANTHER" id="PTHR45453:SF2">
    <property type="entry name" value="HISTIDINE KINASE"/>
    <property type="match status" value="1"/>
</dbReference>
<evidence type="ECO:0000313" key="15">
    <source>
        <dbReference type="EMBL" id="PAD77394.1"/>
    </source>
</evidence>
<evidence type="ECO:0000256" key="7">
    <source>
        <dbReference type="ARBA" id="ARBA00022741"/>
    </source>
</evidence>
<proteinExistence type="predicted"/>
<evidence type="ECO:0000256" key="3">
    <source>
        <dbReference type="ARBA" id="ARBA00012438"/>
    </source>
</evidence>
<comment type="catalytic activity">
    <reaction evidence="1">
        <text>ATP + protein L-histidine = ADP + protein N-phospho-L-histidine.</text>
        <dbReference type="EC" id="2.7.13.3"/>
    </reaction>
</comment>
<keyword evidence="6 13" id="KW-0812">Transmembrane</keyword>
<keyword evidence="12 13" id="KW-0472">Membrane</keyword>
<dbReference type="PANTHER" id="PTHR45453">
    <property type="entry name" value="PHOSPHATE REGULON SENSOR PROTEIN PHOR"/>
    <property type="match status" value="1"/>
</dbReference>
<evidence type="ECO:0000256" key="4">
    <source>
        <dbReference type="ARBA" id="ARBA00022475"/>
    </source>
</evidence>
<dbReference type="GO" id="GO:0005524">
    <property type="term" value="F:ATP binding"/>
    <property type="evidence" value="ECO:0007669"/>
    <property type="project" value="UniProtKB-KW"/>
</dbReference>
<dbReference type="InterPro" id="IPR050351">
    <property type="entry name" value="BphY/WalK/GraS-like"/>
</dbReference>
<feature type="transmembrane region" description="Helical" evidence="13">
    <location>
        <begin position="38"/>
        <end position="57"/>
    </location>
</feature>
<dbReference type="GO" id="GO:0016036">
    <property type="term" value="P:cellular response to phosphate starvation"/>
    <property type="evidence" value="ECO:0007669"/>
    <property type="project" value="TreeGrafter"/>
</dbReference>
<evidence type="ECO:0000256" key="6">
    <source>
        <dbReference type="ARBA" id="ARBA00022692"/>
    </source>
</evidence>
<dbReference type="Gene3D" id="3.30.565.10">
    <property type="entry name" value="Histidine kinase-like ATPase, C-terminal domain"/>
    <property type="match status" value="1"/>
</dbReference>